<gene>
    <name evidence="1" type="ORF">NOXIFER_42</name>
</gene>
<sequence>MNVAICFHSEAYKQYVDALTTAMYEVPEEHYDVEACREQGEEDGFVFVEPTEPTYDPVRLLQDITRSMTLRFYDYLVPNSIDREELLNDDDAMLRLLTELLIQVEKIYPDAHVIGFHPVNLKGQMMVVLQMQKPVGGQLSDVTIYHF</sequence>
<reference evidence="1 2" key="1">
    <citation type="submission" date="2017-05" db="EMBL/GenBank/DDBJ databases">
        <authorList>
            <person name="Song R."/>
            <person name="Chenine A.L."/>
            <person name="Ruprecht R.M."/>
        </authorList>
    </citation>
    <scope>NUCLEOTIDE SEQUENCE [LARGE SCALE GENOMIC DNA]</scope>
</reference>
<organism evidence="1 2">
    <name type="scientific">Pseudomonas phage Noxifer</name>
    <dbReference type="NCBI Taxonomy" id="2006684"/>
    <lineage>
        <taxon>Viruses</taxon>
        <taxon>Duplodnaviria</taxon>
        <taxon>Heunggongvirae</taxon>
        <taxon>Uroviricota</taxon>
        <taxon>Caudoviricetes</taxon>
        <taxon>Chimalliviridae</taxon>
        <taxon>Noxifervirus</taxon>
        <taxon>Noxifervirus noxifer</taxon>
    </lineage>
</organism>
<dbReference type="EMBL" id="MF063068">
    <property type="protein sequence ID" value="ARV77213.1"/>
    <property type="molecule type" value="Genomic_DNA"/>
</dbReference>
<evidence type="ECO:0000313" key="2">
    <source>
        <dbReference type="Proteomes" id="UP000224829"/>
    </source>
</evidence>
<keyword evidence="2" id="KW-1185">Reference proteome</keyword>
<name>A0A1Y0SZK5_9CAUD</name>
<dbReference type="Proteomes" id="UP000224829">
    <property type="component" value="Segment"/>
</dbReference>
<proteinExistence type="predicted"/>
<accession>A0A1Y0SZK5</accession>
<protein>
    <submittedName>
        <fullName evidence="1">Uncharacterized protein</fullName>
    </submittedName>
</protein>
<evidence type="ECO:0000313" key="1">
    <source>
        <dbReference type="EMBL" id="ARV77213.1"/>
    </source>
</evidence>